<dbReference type="PANTHER" id="PTHR40866:SF1">
    <property type="entry name" value="BED-TYPE DOMAIN-CONTAINING PROTEIN"/>
    <property type="match status" value="1"/>
</dbReference>
<dbReference type="EMBL" id="KI913120">
    <property type="protein sequence ID" value="ETV83487.1"/>
    <property type="molecule type" value="Genomic_DNA"/>
</dbReference>
<gene>
    <name evidence="1" type="ORF">H257_04208</name>
</gene>
<proteinExistence type="predicted"/>
<dbReference type="OrthoDB" id="111494at2759"/>
<reference evidence="1" key="1">
    <citation type="submission" date="2013-12" db="EMBL/GenBank/DDBJ databases">
        <title>The Genome Sequence of Aphanomyces astaci APO3.</title>
        <authorList>
            <consortium name="The Broad Institute Genomics Platform"/>
            <person name="Russ C."/>
            <person name="Tyler B."/>
            <person name="van West P."/>
            <person name="Dieguez-Uribeondo J."/>
            <person name="Young S.K."/>
            <person name="Zeng Q."/>
            <person name="Gargeya S."/>
            <person name="Fitzgerald M."/>
            <person name="Abouelleil A."/>
            <person name="Alvarado L."/>
            <person name="Chapman S.B."/>
            <person name="Gainer-Dewar J."/>
            <person name="Goldberg J."/>
            <person name="Griggs A."/>
            <person name="Gujja S."/>
            <person name="Hansen M."/>
            <person name="Howarth C."/>
            <person name="Imamovic A."/>
            <person name="Ireland A."/>
            <person name="Larimer J."/>
            <person name="McCowan C."/>
            <person name="Murphy C."/>
            <person name="Pearson M."/>
            <person name="Poon T.W."/>
            <person name="Priest M."/>
            <person name="Roberts A."/>
            <person name="Saif S."/>
            <person name="Shea T."/>
            <person name="Sykes S."/>
            <person name="Wortman J."/>
            <person name="Nusbaum C."/>
            <person name="Birren B."/>
        </authorList>
    </citation>
    <scope>NUCLEOTIDE SEQUENCE [LARGE SCALE GENOMIC DNA]</scope>
    <source>
        <strain evidence="1">APO3</strain>
    </source>
</reference>
<protein>
    <recommendedName>
        <fullName evidence="2">HAT C-terminal dimerisation domain-containing protein</fullName>
    </recommendedName>
</protein>
<name>W4GUX5_APHAT</name>
<sequence>MKYMHALCAHVERKIASQLPDQFALVHDGWSHGSTHYLAIFATFPSSDPIGYTRTHRFNLFMSDVLADHADVIDKVNQLMTKLRFTLPAARLRRLTPLVAKTNNNREVTALLTKLEDLNAITLALQSEDCSLLDARQIFDTVIEDYPDAAARLGRSAAIVKNPAFEDGVVKVLLESEASLTNVEAEAIKALRDSQASQGSEEGVAVPALSLAERALKKKKVMRAPSVYKDCRFLRPTSNMCERFFSATKLAVGDRRCSITPKNFEE</sequence>
<organism evidence="1">
    <name type="scientific">Aphanomyces astaci</name>
    <name type="common">Crayfish plague agent</name>
    <dbReference type="NCBI Taxonomy" id="112090"/>
    <lineage>
        <taxon>Eukaryota</taxon>
        <taxon>Sar</taxon>
        <taxon>Stramenopiles</taxon>
        <taxon>Oomycota</taxon>
        <taxon>Saprolegniomycetes</taxon>
        <taxon>Saprolegniales</taxon>
        <taxon>Verrucalvaceae</taxon>
        <taxon>Aphanomyces</taxon>
    </lineage>
</organism>
<evidence type="ECO:0000313" key="1">
    <source>
        <dbReference type="EMBL" id="ETV83487.1"/>
    </source>
</evidence>
<dbReference type="PANTHER" id="PTHR40866">
    <property type="entry name" value="BED-TYPE DOMAIN-CONTAINING PROTEIN"/>
    <property type="match status" value="1"/>
</dbReference>
<dbReference type="GeneID" id="20806204"/>
<evidence type="ECO:0008006" key="2">
    <source>
        <dbReference type="Google" id="ProtNLM"/>
    </source>
</evidence>
<dbReference type="VEuPathDB" id="FungiDB:H257_04208"/>
<accession>W4GUX5</accession>
<dbReference type="RefSeq" id="XP_009826917.1">
    <property type="nucleotide sequence ID" value="XM_009828615.1"/>
</dbReference>
<dbReference type="AlphaFoldDB" id="W4GUX5"/>